<reference evidence="1" key="1">
    <citation type="submission" date="2013-08" db="EMBL/GenBank/DDBJ databases">
        <authorList>
            <person name="Mendez C."/>
            <person name="Richter M."/>
            <person name="Ferrer M."/>
            <person name="Sanchez J."/>
        </authorList>
    </citation>
    <scope>NUCLEOTIDE SEQUENCE</scope>
</reference>
<organism evidence="1">
    <name type="scientific">mine drainage metagenome</name>
    <dbReference type="NCBI Taxonomy" id="410659"/>
    <lineage>
        <taxon>unclassified sequences</taxon>
        <taxon>metagenomes</taxon>
        <taxon>ecological metagenomes</taxon>
    </lineage>
</organism>
<reference evidence="1" key="2">
    <citation type="journal article" date="2014" name="ISME J.">
        <title>Microbial stratification in low pH oxic and suboxic macroscopic growths along an acid mine drainage.</title>
        <authorList>
            <person name="Mendez-Garcia C."/>
            <person name="Mesa V."/>
            <person name="Sprenger R.R."/>
            <person name="Richter M."/>
            <person name="Diez M.S."/>
            <person name="Solano J."/>
            <person name="Bargiela R."/>
            <person name="Golyshina O.V."/>
            <person name="Manteca A."/>
            <person name="Ramos J.L."/>
            <person name="Gallego J.R."/>
            <person name="Llorente I."/>
            <person name="Martins Dos Santos V.A."/>
            <person name="Jensen O.N."/>
            <person name="Pelaez A.I."/>
            <person name="Sanchez J."/>
            <person name="Ferrer M."/>
        </authorList>
    </citation>
    <scope>NUCLEOTIDE SEQUENCE</scope>
</reference>
<dbReference type="EMBL" id="AUZY01010704">
    <property type="protein sequence ID" value="EQD37564.1"/>
    <property type="molecule type" value="Genomic_DNA"/>
</dbReference>
<name>T1A9J1_9ZZZZ</name>
<dbReference type="AlphaFoldDB" id="T1A9J1"/>
<comment type="caution">
    <text evidence="1">The sequence shown here is derived from an EMBL/GenBank/DDBJ whole genome shotgun (WGS) entry which is preliminary data.</text>
</comment>
<proteinExistence type="predicted"/>
<sequence length="410" mass="46445">MTCEVAVMNKRGIALAADSAVTLSDNKGNAKKIYHTAEKLFSLSPELPVAIMTYGAADIMGVPWETVVKVYAQKLDGQRFGTLAAYAQNFIDFIKGAYWLFPMETQARYVRDLVGDVWKRPYKNVLDETLGKGKGKPTRKDMLEKLAALIEKDHDLWERRYQDLASAAPDYGQRVRETFAEAIDKVESDLFEGFSLTAPIKEGLRKTVELAYQKEWFHPMDRGRYVVIAGMGEAEPFPVLLEYEVGTLAAGELRYRKAGETRVDNDMDGWIKPFAQSEIIDSVIQGIHPNVYDRFIEEVARMTLDDEEDEEDSERIEERKQAFADLFREKVLLDFANPLFLAVSALPRQDLAKMAESLVNLTAFLKRMTVDDEETVSEPIDVALLSKGDGFIWVKHKDVHTLAHDRSIST</sequence>
<evidence type="ECO:0000313" key="1">
    <source>
        <dbReference type="EMBL" id="EQD37564.1"/>
    </source>
</evidence>
<accession>T1A9J1</accession>
<protein>
    <submittedName>
        <fullName evidence="1">Uncharacterized protein</fullName>
    </submittedName>
</protein>
<gene>
    <name evidence="1" type="ORF">B1B_16100</name>
</gene>